<dbReference type="PANTHER" id="PTHR39600:SF1">
    <property type="entry name" value="PEPTIDASE INHIBITOR I78 FAMILY PROTEIN"/>
    <property type="match status" value="1"/>
</dbReference>
<name>A0A919KK12_9XANT</name>
<keyword evidence="4" id="KW-1185">Reference proteome</keyword>
<organism evidence="3 4">
    <name type="scientific">Xanthomonas boreopolis</name>
    <dbReference type="NCBI Taxonomy" id="86183"/>
    <lineage>
        <taxon>Bacteria</taxon>
        <taxon>Pseudomonadati</taxon>
        <taxon>Pseudomonadota</taxon>
        <taxon>Gammaproteobacteria</taxon>
        <taxon>Lysobacterales</taxon>
        <taxon>Lysobacteraceae</taxon>
        <taxon>Xanthomonas</taxon>
    </lineage>
</organism>
<reference evidence="3" key="1">
    <citation type="journal article" date="2014" name="Int. J. Syst. Evol. Microbiol.">
        <title>Complete genome sequence of Corynebacterium casei LMG S-19264T (=DSM 44701T), isolated from a smear-ripened cheese.</title>
        <authorList>
            <consortium name="US DOE Joint Genome Institute (JGI-PGF)"/>
            <person name="Walter F."/>
            <person name="Albersmeier A."/>
            <person name="Kalinowski J."/>
            <person name="Ruckert C."/>
        </authorList>
    </citation>
    <scope>NUCLEOTIDE SEQUENCE</scope>
    <source>
        <strain evidence="3">JCM 13306</strain>
    </source>
</reference>
<feature type="region of interest" description="Disordered" evidence="1">
    <location>
        <begin position="30"/>
        <end position="95"/>
    </location>
</feature>
<sequence>MRNELTAFRPRATGLLLVSALVLSLAACQPPAPDEQEAVGARAQQAAEAAATPAPATAPEAPPVGTCDATQAQALVGQPLTDEATRQAQQDTQAKHVRVLKPGQAVTMEFDGERLNIEVDADNVVTGVRCG</sequence>
<feature type="signal peptide" evidence="2">
    <location>
        <begin position="1"/>
        <end position="27"/>
    </location>
</feature>
<dbReference type="Pfam" id="PF11720">
    <property type="entry name" value="Inhibitor_I78"/>
    <property type="match status" value="1"/>
</dbReference>
<dbReference type="EMBL" id="BNBA01000043">
    <property type="protein sequence ID" value="GHH60191.1"/>
    <property type="molecule type" value="Genomic_DNA"/>
</dbReference>
<gene>
    <name evidence="3" type="ORF">GCM10009090_35270</name>
</gene>
<evidence type="ECO:0000256" key="2">
    <source>
        <dbReference type="SAM" id="SignalP"/>
    </source>
</evidence>
<dbReference type="AlphaFoldDB" id="A0A919KK12"/>
<evidence type="ECO:0008006" key="5">
    <source>
        <dbReference type="Google" id="ProtNLM"/>
    </source>
</evidence>
<feature type="chain" id="PRO_5037485068" description="Peptidase inhibitor I78 family protein" evidence="2">
    <location>
        <begin position="28"/>
        <end position="131"/>
    </location>
</feature>
<dbReference type="PANTHER" id="PTHR39600">
    <property type="entry name" value="PEPTIDASE INHIBITOR I78 FAMILY PROTEIN"/>
    <property type="match status" value="1"/>
</dbReference>
<reference evidence="3" key="2">
    <citation type="submission" date="2020-09" db="EMBL/GenBank/DDBJ databases">
        <authorList>
            <person name="Sun Q."/>
            <person name="Ohkuma M."/>
        </authorList>
    </citation>
    <scope>NUCLEOTIDE SEQUENCE</scope>
    <source>
        <strain evidence="3">JCM 13306</strain>
    </source>
</reference>
<dbReference type="InterPro" id="IPR021719">
    <property type="entry name" value="Prot_inh_I78"/>
</dbReference>
<feature type="compositionally biased region" description="Low complexity" evidence="1">
    <location>
        <begin position="43"/>
        <end position="59"/>
    </location>
</feature>
<dbReference type="PROSITE" id="PS51257">
    <property type="entry name" value="PROKAR_LIPOPROTEIN"/>
    <property type="match status" value="1"/>
</dbReference>
<keyword evidence="2" id="KW-0732">Signal</keyword>
<dbReference type="RefSeq" id="WP_434026772.1">
    <property type="nucleotide sequence ID" value="NZ_BNBA01000043.1"/>
</dbReference>
<accession>A0A919KK12</accession>
<dbReference type="Gene3D" id="3.30.10.10">
    <property type="entry name" value="Trypsin Inhibitor V, subunit A"/>
    <property type="match status" value="1"/>
</dbReference>
<comment type="caution">
    <text evidence="3">The sequence shown here is derived from an EMBL/GenBank/DDBJ whole genome shotgun (WGS) entry which is preliminary data.</text>
</comment>
<evidence type="ECO:0000256" key="1">
    <source>
        <dbReference type="SAM" id="MobiDB-lite"/>
    </source>
</evidence>
<evidence type="ECO:0000313" key="4">
    <source>
        <dbReference type="Proteomes" id="UP000623958"/>
    </source>
</evidence>
<proteinExistence type="predicted"/>
<evidence type="ECO:0000313" key="3">
    <source>
        <dbReference type="EMBL" id="GHH60191.1"/>
    </source>
</evidence>
<dbReference type="Proteomes" id="UP000623958">
    <property type="component" value="Unassembled WGS sequence"/>
</dbReference>
<protein>
    <recommendedName>
        <fullName evidence="5">Peptidase inhibitor I78 family protein</fullName>
    </recommendedName>
</protein>